<dbReference type="RefSeq" id="WP_161674020.1">
    <property type="nucleotide sequence ID" value="NZ_JAABLP010000001.1"/>
</dbReference>
<reference evidence="1 2" key="1">
    <citation type="submission" date="2020-01" db="EMBL/GenBank/DDBJ databases">
        <authorList>
            <person name="Peng S.Y."/>
            <person name="Li J."/>
            <person name="Wang M."/>
            <person name="Wang L."/>
            <person name="Wang C.Q."/>
            <person name="Wang J.R."/>
        </authorList>
    </citation>
    <scope>NUCLEOTIDE SEQUENCE [LARGE SCALE GENOMIC DNA]</scope>
    <source>
        <strain evidence="1 2">XCT-34</strain>
    </source>
</reference>
<evidence type="ECO:0000313" key="2">
    <source>
        <dbReference type="Proteomes" id="UP000541347"/>
    </source>
</evidence>
<proteinExistence type="predicted"/>
<protein>
    <recommendedName>
        <fullName evidence="3">Tip attachment protein J domain-containing protein</fullName>
    </recommendedName>
</protein>
<gene>
    <name evidence="1" type="ORF">GWI71_03725</name>
</gene>
<evidence type="ECO:0000313" key="1">
    <source>
        <dbReference type="EMBL" id="NBN62782.1"/>
    </source>
</evidence>
<dbReference type="EMBL" id="JAABLP010000001">
    <property type="protein sequence ID" value="NBN62782.1"/>
    <property type="molecule type" value="Genomic_DNA"/>
</dbReference>
<sequence length="757" mass="83568">MSTIVVFNDTQVATIEDLNRIGQYQRRVNDNISRDVVGASHQYSGFVVTQTNQQTVAVEPGRYHTLDAVYESTSAQQVQLGSYLPLQGNLFRWVALILRGQDADVNEMRQVETEADSGELMSQVLTVGKTRVASVVILSGTDAPSPLKPGIDSSSACIAFIKLGSTGIIEIERAEGWRLKPLVELEGRVAAGERLDETQGTRIASLESDLANVARSVRAAPRPEAWRQLRNDVARLVRLSGFPDTARAEFWDHGLVKDKWDLVHPNANFRVREGLRFPSANEREAPMVLQDPTDPKIRVTEGFLLPAWTEKARINIDGNDGEISVSSVTHTVTTAIRREISRSSVSYGPVFHVCENRAEWAALADRRPGETFANGGETFNVVGLTDHVNNSDPDLSQDHKEYAVRQVTYDSWTEVYWDYVTTTEGLSGSIFGQTFLNAQPGWLTSIDVKLTRVGAGADLKVLLVETGMSGTPDLRRVIASTTIPAANLVVGWNKAAFVPSFLELGKLYAWVVVTTGNHWLATVTGNKFAQGSRFHSTDGFWFQGSVTEDFAFRANYASHTVTRVEVPWEPLTLENGMTSFRLNYPGWVPAGTRLQWEFKPSGSDTWYPVSNYANNPLGGLPALCQLRAVFIGTTDLMPGIMITKARSTTVRSGPNMIAMSNAWNFGVTSTEVIVEATLDTFDATRHTFAPRLRLPNNTVELPDVVTTEIDPLKPDRRTVRAVFNFTPGVSSARLQLEGTTNTVAQPYFIQDVFAYVN</sequence>
<organism evidence="1 2">
    <name type="scientific">Pannonibacter tanglangensis</name>
    <dbReference type="NCBI Taxonomy" id="2750084"/>
    <lineage>
        <taxon>Bacteria</taxon>
        <taxon>Pseudomonadati</taxon>
        <taxon>Pseudomonadota</taxon>
        <taxon>Alphaproteobacteria</taxon>
        <taxon>Hyphomicrobiales</taxon>
        <taxon>Stappiaceae</taxon>
        <taxon>Pannonibacter</taxon>
    </lineage>
</organism>
<name>A0ABW9ZFL0_9HYPH</name>
<accession>A0ABW9ZFL0</accession>
<evidence type="ECO:0008006" key="3">
    <source>
        <dbReference type="Google" id="ProtNLM"/>
    </source>
</evidence>
<keyword evidence="2" id="KW-1185">Reference proteome</keyword>
<dbReference type="Proteomes" id="UP000541347">
    <property type="component" value="Unassembled WGS sequence"/>
</dbReference>
<comment type="caution">
    <text evidence="1">The sequence shown here is derived from an EMBL/GenBank/DDBJ whole genome shotgun (WGS) entry which is preliminary data.</text>
</comment>